<evidence type="ECO:0000256" key="1">
    <source>
        <dbReference type="SAM" id="MobiDB-lite"/>
    </source>
</evidence>
<evidence type="ECO:0000313" key="3">
    <source>
        <dbReference type="Proteomes" id="UP000037460"/>
    </source>
</evidence>
<name>A0A0M0JI50_9EUKA</name>
<gene>
    <name evidence="2" type="ORF">Ctob_002225</name>
</gene>
<dbReference type="AlphaFoldDB" id="A0A0M0JI50"/>
<dbReference type="EMBL" id="JWZX01002912">
    <property type="protein sequence ID" value="KOO25913.1"/>
    <property type="molecule type" value="Genomic_DNA"/>
</dbReference>
<dbReference type="Proteomes" id="UP000037460">
    <property type="component" value="Unassembled WGS sequence"/>
</dbReference>
<evidence type="ECO:0008006" key="4">
    <source>
        <dbReference type="Google" id="ProtNLM"/>
    </source>
</evidence>
<proteinExistence type="predicted"/>
<dbReference type="InterPro" id="IPR001005">
    <property type="entry name" value="SANT/Myb"/>
</dbReference>
<dbReference type="SUPFAM" id="SSF46689">
    <property type="entry name" value="Homeodomain-like"/>
    <property type="match status" value="1"/>
</dbReference>
<reference evidence="3" key="1">
    <citation type="journal article" date="2015" name="PLoS Genet.">
        <title>Genome Sequence and Transcriptome Analyses of Chrysochromulina tobin: Metabolic Tools for Enhanced Algal Fitness in the Prominent Order Prymnesiales (Haptophyceae).</title>
        <authorList>
            <person name="Hovde B.T."/>
            <person name="Deodato C.R."/>
            <person name="Hunsperger H.M."/>
            <person name="Ryken S.A."/>
            <person name="Yost W."/>
            <person name="Jha R.K."/>
            <person name="Patterson J."/>
            <person name="Monnat R.J. Jr."/>
            <person name="Barlow S.B."/>
            <person name="Starkenburg S.R."/>
            <person name="Cattolico R.A."/>
        </authorList>
    </citation>
    <scope>NUCLEOTIDE SEQUENCE</scope>
    <source>
        <strain evidence="3">CCMP291</strain>
    </source>
</reference>
<keyword evidence="3" id="KW-1185">Reference proteome</keyword>
<dbReference type="InterPro" id="IPR009057">
    <property type="entry name" value="Homeodomain-like_sf"/>
</dbReference>
<dbReference type="Gene3D" id="1.10.10.60">
    <property type="entry name" value="Homeodomain-like"/>
    <property type="match status" value="1"/>
</dbReference>
<comment type="caution">
    <text evidence="2">The sequence shown here is derived from an EMBL/GenBank/DDBJ whole genome shotgun (WGS) entry which is preliminary data.</text>
</comment>
<accession>A0A0M0JI50</accession>
<feature type="region of interest" description="Disordered" evidence="1">
    <location>
        <begin position="1"/>
        <end position="27"/>
    </location>
</feature>
<evidence type="ECO:0000313" key="2">
    <source>
        <dbReference type="EMBL" id="KOO25913.1"/>
    </source>
</evidence>
<organism evidence="2 3">
    <name type="scientific">Chrysochromulina tobinii</name>
    <dbReference type="NCBI Taxonomy" id="1460289"/>
    <lineage>
        <taxon>Eukaryota</taxon>
        <taxon>Haptista</taxon>
        <taxon>Haptophyta</taxon>
        <taxon>Prymnesiophyceae</taxon>
        <taxon>Prymnesiales</taxon>
        <taxon>Chrysochromulinaceae</taxon>
        <taxon>Chrysochromulina</taxon>
    </lineage>
</organism>
<sequence length="262" mass="28478">MGDEWEDPDLAQHGDKRRRGGAHDKQTMWTGDEDELLTNVVNGGAYMEKGKIQWKKLTIEHFPTRNDAAVRNHYLRTKNAKAEREREDGDKKRNKCRKCGQIKFGHRCTGLQWIIDAAAAAVTAAAAPALAAGSGSGGSAAGSSAGGKLDEAAKIGKMAAEAAKRLSLRAAGLKVIASARIVKRFNNFIKLSTILDLIGQGDPLDDDLDLVLRGWADQFFVHGLDPSDNYPPNGRPRALTRAVTEALDASFEAYVKSLFDDF</sequence>
<protein>
    <recommendedName>
        <fullName evidence="4">Myb-like domain-containing protein</fullName>
    </recommendedName>
</protein>
<dbReference type="CDD" id="cd00167">
    <property type="entry name" value="SANT"/>
    <property type="match status" value="1"/>
</dbReference>